<dbReference type="EMBL" id="OC867323">
    <property type="protein sequence ID" value="CAD7633434.1"/>
    <property type="molecule type" value="Genomic_DNA"/>
</dbReference>
<dbReference type="OrthoDB" id="10649264at2759"/>
<reference evidence="2" key="1">
    <citation type="submission" date="2020-11" db="EMBL/GenBank/DDBJ databases">
        <authorList>
            <person name="Tran Van P."/>
        </authorList>
    </citation>
    <scope>NUCLEOTIDE SEQUENCE</scope>
</reference>
<organism evidence="2">
    <name type="scientific">Medioppia subpectinata</name>
    <dbReference type="NCBI Taxonomy" id="1979941"/>
    <lineage>
        <taxon>Eukaryota</taxon>
        <taxon>Metazoa</taxon>
        <taxon>Ecdysozoa</taxon>
        <taxon>Arthropoda</taxon>
        <taxon>Chelicerata</taxon>
        <taxon>Arachnida</taxon>
        <taxon>Acari</taxon>
        <taxon>Acariformes</taxon>
        <taxon>Sarcoptiformes</taxon>
        <taxon>Oribatida</taxon>
        <taxon>Brachypylina</taxon>
        <taxon>Oppioidea</taxon>
        <taxon>Oppiidae</taxon>
        <taxon>Medioppia</taxon>
    </lineage>
</organism>
<gene>
    <name evidence="2" type="ORF">OSB1V03_LOCUS13831</name>
</gene>
<feature type="coiled-coil region" evidence="1">
    <location>
        <begin position="110"/>
        <end position="146"/>
    </location>
</feature>
<dbReference type="AlphaFoldDB" id="A0A7R9L264"/>
<evidence type="ECO:0000256" key="1">
    <source>
        <dbReference type="SAM" id="Coils"/>
    </source>
</evidence>
<evidence type="ECO:0000313" key="3">
    <source>
        <dbReference type="Proteomes" id="UP000759131"/>
    </source>
</evidence>
<name>A0A7R9L264_9ACAR</name>
<dbReference type="EMBL" id="CAJPIZ010012748">
    <property type="protein sequence ID" value="CAG2113864.1"/>
    <property type="molecule type" value="Genomic_DNA"/>
</dbReference>
<proteinExistence type="predicted"/>
<accession>A0A7R9L264</accession>
<sequence>MREDMTETMAHKPEDDFMPIQRQLFVDLVKESKGWSSPVTAEKWRELVHKNRTYGQKLMDGCVETYKAKAHSHHSHHQTPHQITSDDNYLLNNESMSETIGRIIEKQKRIKNVNELIVEKRVQLNAIKAEENRSQLMSEVLKQERRLDRLFPNGFSADSPTLHRPIAAQMSSPLRNRFQPMDPFFLRNQFFFL</sequence>
<evidence type="ECO:0000313" key="2">
    <source>
        <dbReference type="EMBL" id="CAD7633434.1"/>
    </source>
</evidence>
<protein>
    <submittedName>
        <fullName evidence="2">Uncharacterized protein</fullName>
    </submittedName>
</protein>
<dbReference type="Proteomes" id="UP000759131">
    <property type="component" value="Unassembled WGS sequence"/>
</dbReference>
<keyword evidence="3" id="KW-1185">Reference proteome</keyword>
<keyword evidence="1" id="KW-0175">Coiled coil</keyword>